<comment type="similarity">
    <text evidence="3">Belongs to the FliM family.</text>
</comment>
<dbReference type="SUPFAM" id="SSF101801">
    <property type="entry name" value="Surface presentation of antigens (SPOA)"/>
    <property type="match status" value="1"/>
</dbReference>
<dbReference type="EMBL" id="PEBX01000003">
    <property type="protein sequence ID" value="PTQ57717.1"/>
    <property type="molecule type" value="Genomic_DNA"/>
</dbReference>
<dbReference type="InterPro" id="IPR036429">
    <property type="entry name" value="SpoA-like_sf"/>
</dbReference>
<accession>A0A2R6Y4U9</accession>
<dbReference type="SUPFAM" id="SSF103039">
    <property type="entry name" value="CheC-like"/>
    <property type="match status" value="1"/>
</dbReference>
<protein>
    <recommendedName>
        <fullName evidence="4 10">Flagellar motor switch protein FliM</fullName>
    </recommendedName>
</protein>
<dbReference type="PRINTS" id="PR00955">
    <property type="entry name" value="FLGMOTORFLIM"/>
</dbReference>
<dbReference type="Pfam" id="PF01052">
    <property type="entry name" value="FliMN_C"/>
    <property type="match status" value="1"/>
</dbReference>
<evidence type="ECO:0000256" key="1">
    <source>
        <dbReference type="ARBA" id="ARBA00004117"/>
    </source>
</evidence>
<comment type="subcellular location">
    <subcellularLocation>
        <location evidence="1">Bacterial flagellum basal body</location>
    </subcellularLocation>
    <subcellularLocation>
        <location evidence="2">Cell membrane</location>
        <topology evidence="2">Peripheral membrane protein</topology>
    </subcellularLocation>
</comment>
<evidence type="ECO:0000256" key="3">
    <source>
        <dbReference type="ARBA" id="ARBA00011049"/>
    </source>
</evidence>
<reference evidence="13" key="1">
    <citation type="journal article" date="2018" name="Sci. Rep.">
        <title>Lignite coal burning seam in the remote Altai Mountains harbors a hydrogen-driven thermophilic microbial community.</title>
        <authorList>
            <person name="Kadnikov V.V."/>
            <person name="Mardanov A.V."/>
            <person name="Ivasenko D.A."/>
            <person name="Antsiferov D.V."/>
            <person name="Beletsky A.V."/>
            <person name="Karnachuk O.V."/>
            <person name="Ravin N.V."/>
        </authorList>
    </citation>
    <scope>NUCLEOTIDE SEQUENCE [LARGE SCALE GENOMIC DNA]</scope>
</reference>
<evidence type="ECO:0000259" key="11">
    <source>
        <dbReference type="Pfam" id="PF01052"/>
    </source>
</evidence>
<evidence type="ECO:0000256" key="8">
    <source>
        <dbReference type="ARBA" id="ARBA00023136"/>
    </source>
</evidence>
<dbReference type="CDD" id="cd17908">
    <property type="entry name" value="FliM"/>
    <property type="match status" value="1"/>
</dbReference>
<dbReference type="InterPro" id="IPR028976">
    <property type="entry name" value="CheC-like_sf"/>
</dbReference>
<feature type="domain" description="Flagellar motor switch protein FliN-like C-terminal" evidence="11">
    <location>
        <begin position="253"/>
        <end position="323"/>
    </location>
</feature>
<keyword evidence="12" id="KW-0969">Cilium</keyword>
<evidence type="ECO:0000256" key="10">
    <source>
        <dbReference type="NCBIfam" id="TIGR01397"/>
    </source>
</evidence>
<keyword evidence="7" id="KW-0283">Flagellar rotation</keyword>
<dbReference type="PANTHER" id="PTHR30034:SF6">
    <property type="entry name" value="YOP PROTEINS TRANSLOCATION PROTEIN Q"/>
    <property type="match status" value="1"/>
</dbReference>
<dbReference type="Gene3D" id="2.30.330.10">
    <property type="entry name" value="SpoA-like"/>
    <property type="match status" value="1"/>
</dbReference>
<evidence type="ECO:0000256" key="2">
    <source>
        <dbReference type="ARBA" id="ARBA00004202"/>
    </source>
</evidence>
<dbReference type="GO" id="GO:0050918">
    <property type="term" value="P:positive chemotaxis"/>
    <property type="evidence" value="ECO:0007669"/>
    <property type="project" value="TreeGrafter"/>
</dbReference>
<dbReference type="Proteomes" id="UP000244338">
    <property type="component" value="Unassembled WGS sequence"/>
</dbReference>
<keyword evidence="5" id="KW-1003">Cell membrane</keyword>
<evidence type="ECO:0000313" key="12">
    <source>
        <dbReference type="EMBL" id="PTQ57717.1"/>
    </source>
</evidence>
<name>A0A2R6Y4U9_9BACL</name>
<keyword evidence="12" id="KW-0282">Flagellum</keyword>
<dbReference type="GO" id="GO:0005886">
    <property type="term" value="C:plasma membrane"/>
    <property type="evidence" value="ECO:0007669"/>
    <property type="project" value="UniProtKB-SubCell"/>
</dbReference>
<keyword evidence="9" id="KW-0975">Bacterial flagellum</keyword>
<dbReference type="InterPro" id="IPR001543">
    <property type="entry name" value="FliN-like_C"/>
</dbReference>
<keyword evidence="8" id="KW-0472">Membrane</keyword>
<keyword evidence="6" id="KW-0145">Chemotaxis</keyword>
<evidence type="ECO:0000256" key="5">
    <source>
        <dbReference type="ARBA" id="ARBA00022475"/>
    </source>
</evidence>
<evidence type="ECO:0000256" key="4">
    <source>
        <dbReference type="ARBA" id="ARBA00021898"/>
    </source>
</evidence>
<keyword evidence="12" id="KW-0966">Cell projection</keyword>
<evidence type="ECO:0000313" key="13">
    <source>
        <dbReference type="Proteomes" id="UP000244338"/>
    </source>
</evidence>
<dbReference type="PIRSF" id="PIRSF002888">
    <property type="entry name" value="FliM"/>
    <property type="match status" value="1"/>
</dbReference>
<sequence length="330" mass="37458">MSDVLSQAEIDALLAAFSSGEMDVEAIKEEEEKGRIRQYDFKRALRFSKDQIRSLTRIHENFARILTTHYSTMLRTYVHIEVASVDQLPFEEFIRSVATSTIVGVFSADPLKGRYLYEIHPSVAYAMLDRFLGGPGRTNGGSFKWTEIEQSIIERLLKRSQHAMRESWQQMVEIEPELEEVETNPQFLQIVSPNEIVAVITFTAKVGEGSGMINLCIPHMMLEPLMSKLSAHHMLSKAQKELSPREREELLKRIHKSEVPLRVMLGEATLTLGELVELSLGDVIRLGTPRDAPLTVYIDQRPKFLARPGKIKKRLAVIVERMIEEGEIGG</sequence>
<dbReference type="GO" id="GO:0009425">
    <property type="term" value="C:bacterial-type flagellum basal body"/>
    <property type="evidence" value="ECO:0007669"/>
    <property type="project" value="UniProtKB-SubCell"/>
</dbReference>
<dbReference type="Gene3D" id="3.40.1550.10">
    <property type="entry name" value="CheC-like"/>
    <property type="match status" value="1"/>
</dbReference>
<dbReference type="PANTHER" id="PTHR30034">
    <property type="entry name" value="FLAGELLAR MOTOR SWITCH PROTEIN FLIM"/>
    <property type="match status" value="1"/>
</dbReference>
<gene>
    <name evidence="12" type="ORF">BSOLF_0912</name>
</gene>
<dbReference type="Pfam" id="PF02154">
    <property type="entry name" value="FliM"/>
    <property type="match status" value="1"/>
</dbReference>
<dbReference type="InterPro" id="IPR001689">
    <property type="entry name" value="Flag_FliM"/>
</dbReference>
<proteinExistence type="inferred from homology"/>
<dbReference type="GO" id="GO:0003774">
    <property type="term" value="F:cytoskeletal motor activity"/>
    <property type="evidence" value="ECO:0007669"/>
    <property type="project" value="InterPro"/>
</dbReference>
<evidence type="ECO:0000256" key="7">
    <source>
        <dbReference type="ARBA" id="ARBA00022779"/>
    </source>
</evidence>
<organism evidence="12 13">
    <name type="scientific">Candidatus Carbonibacillus altaicus</name>
    <dbReference type="NCBI Taxonomy" id="2163959"/>
    <lineage>
        <taxon>Bacteria</taxon>
        <taxon>Bacillati</taxon>
        <taxon>Bacillota</taxon>
        <taxon>Bacilli</taxon>
        <taxon>Bacillales</taxon>
        <taxon>Candidatus Carbonibacillus</taxon>
    </lineage>
</organism>
<evidence type="ECO:0000256" key="6">
    <source>
        <dbReference type="ARBA" id="ARBA00022500"/>
    </source>
</evidence>
<dbReference type="AlphaFoldDB" id="A0A2R6Y4U9"/>
<evidence type="ECO:0000256" key="9">
    <source>
        <dbReference type="ARBA" id="ARBA00023143"/>
    </source>
</evidence>
<comment type="caution">
    <text evidence="12">The sequence shown here is derived from an EMBL/GenBank/DDBJ whole genome shotgun (WGS) entry which is preliminary data.</text>
</comment>
<dbReference type="NCBIfam" id="TIGR01397">
    <property type="entry name" value="fliM_switch"/>
    <property type="match status" value="1"/>
</dbReference>
<dbReference type="GO" id="GO:0071978">
    <property type="term" value="P:bacterial-type flagellum-dependent swarming motility"/>
    <property type="evidence" value="ECO:0007669"/>
    <property type="project" value="TreeGrafter"/>
</dbReference>